<dbReference type="GeneID" id="97140084"/>
<dbReference type="Proteomes" id="UP000826616">
    <property type="component" value="Chromosome"/>
</dbReference>
<organism evidence="1 2">
    <name type="scientific">Aneurinibacillus thermoaerophilus</name>
    <dbReference type="NCBI Taxonomy" id="143495"/>
    <lineage>
        <taxon>Bacteria</taxon>
        <taxon>Bacillati</taxon>
        <taxon>Bacillota</taxon>
        <taxon>Bacilli</taxon>
        <taxon>Bacillales</taxon>
        <taxon>Paenibacillaceae</taxon>
        <taxon>Aneurinibacillus group</taxon>
        <taxon>Aneurinibacillus</taxon>
    </lineage>
</organism>
<protein>
    <submittedName>
        <fullName evidence="1">Uncharacterized protein</fullName>
    </submittedName>
</protein>
<gene>
    <name evidence="1" type="ORF">K3F53_01755</name>
</gene>
<reference evidence="1 2" key="1">
    <citation type="submission" date="2021-08" db="EMBL/GenBank/DDBJ databases">
        <title>Complete genome sequence of the strain Aneurinibacillus thermoaerophilus CCM 8960.</title>
        <authorList>
            <person name="Musilova J."/>
            <person name="Kourilova X."/>
            <person name="Pernicova I."/>
            <person name="Bezdicek M."/>
            <person name="Lengerova M."/>
            <person name="Obruca S."/>
            <person name="Sedlar K."/>
        </authorList>
    </citation>
    <scope>NUCLEOTIDE SEQUENCE [LARGE SCALE GENOMIC DNA]</scope>
    <source>
        <strain evidence="1 2">CCM 8960</strain>
    </source>
</reference>
<evidence type="ECO:0000313" key="2">
    <source>
        <dbReference type="Proteomes" id="UP000826616"/>
    </source>
</evidence>
<proteinExistence type="predicted"/>
<dbReference type="RefSeq" id="WP_139184986.1">
    <property type="nucleotide sequence ID" value="NZ_CP080764.1"/>
</dbReference>
<dbReference type="EMBL" id="CP080764">
    <property type="protein sequence ID" value="QYY43065.1"/>
    <property type="molecule type" value="Genomic_DNA"/>
</dbReference>
<evidence type="ECO:0000313" key="1">
    <source>
        <dbReference type="EMBL" id="QYY43065.1"/>
    </source>
</evidence>
<sequence length="95" mass="10895">MVICVNRTTGKLDQYLGLDVFPEEFEAISPVPSVSNEQAVACFCSKLDFELQWRKEYTEDNKEYYELAYVPIFPSIPGELRFIEAHTGEIIVGKK</sequence>
<name>A0ABX8YBZ2_ANETH</name>
<accession>A0ABX8YBZ2</accession>
<keyword evidence="2" id="KW-1185">Reference proteome</keyword>